<feature type="compositionally biased region" description="Basic residues" evidence="1">
    <location>
        <begin position="110"/>
        <end position="120"/>
    </location>
</feature>
<evidence type="ECO:0000313" key="2">
    <source>
        <dbReference type="EMBL" id="OSC99034.1"/>
    </source>
</evidence>
<dbReference type="EMBL" id="KZ084131">
    <property type="protein sequence ID" value="OSC99034.1"/>
    <property type="molecule type" value="Genomic_DNA"/>
</dbReference>
<name>A0A1Y2ID01_TRAC3</name>
<feature type="compositionally biased region" description="Basic and acidic residues" evidence="1">
    <location>
        <begin position="132"/>
        <end position="141"/>
    </location>
</feature>
<gene>
    <name evidence="2" type="ORF">PYCCODRAFT_880673</name>
</gene>
<sequence length="244" mass="27147">MMIPSGRSLRELRYNRALFWAFCTREFLLAHFLIKTRGLVAFFLPFPSILPSPSLPPRASASQSCLTRPSPRHTTTTQRSTRSTKAPASQRQAPRARPSLNAGGVGPRAVRTRKPFRLKPRQPQQARPLRKLPADPEEGPRRGLKKRSRRPRAGSPPSLPLSESAVVPAKIPYRNHRERTGESQAPLATRLPQRRSGDALPRTPVERSQPLPSPSRTPVHIAATARTRSYSIHAASPSSESFFV</sequence>
<feature type="compositionally biased region" description="Low complexity" evidence="1">
    <location>
        <begin position="57"/>
        <end position="99"/>
    </location>
</feature>
<feature type="compositionally biased region" description="Low complexity" evidence="1">
    <location>
        <begin position="153"/>
        <end position="162"/>
    </location>
</feature>
<organism evidence="2 3">
    <name type="scientific">Trametes coccinea (strain BRFM310)</name>
    <name type="common">Pycnoporus coccineus</name>
    <dbReference type="NCBI Taxonomy" id="1353009"/>
    <lineage>
        <taxon>Eukaryota</taxon>
        <taxon>Fungi</taxon>
        <taxon>Dikarya</taxon>
        <taxon>Basidiomycota</taxon>
        <taxon>Agaricomycotina</taxon>
        <taxon>Agaricomycetes</taxon>
        <taxon>Polyporales</taxon>
        <taxon>Polyporaceae</taxon>
        <taxon>Trametes</taxon>
    </lineage>
</organism>
<feature type="region of interest" description="Disordered" evidence="1">
    <location>
        <begin position="54"/>
        <end position="219"/>
    </location>
</feature>
<proteinExistence type="predicted"/>
<dbReference type="Proteomes" id="UP000193067">
    <property type="component" value="Unassembled WGS sequence"/>
</dbReference>
<accession>A0A1Y2ID01</accession>
<reference evidence="2 3" key="1">
    <citation type="journal article" date="2015" name="Biotechnol. Biofuels">
        <title>Enhanced degradation of softwood versus hardwood by the white-rot fungus Pycnoporus coccineus.</title>
        <authorList>
            <person name="Couturier M."/>
            <person name="Navarro D."/>
            <person name="Chevret D."/>
            <person name="Henrissat B."/>
            <person name="Piumi F."/>
            <person name="Ruiz-Duenas F.J."/>
            <person name="Martinez A.T."/>
            <person name="Grigoriev I.V."/>
            <person name="Riley R."/>
            <person name="Lipzen A."/>
            <person name="Berrin J.G."/>
            <person name="Master E.R."/>
            <person name="Rosso M.N."/>
        </authorList>
    </citation>
    <scope>NUCLEOTIDE SEQUENCE [LARGE SCALE GENOMIC DNA]</scope>
    <source>
        <strain evidence="2 3">BRFM310</strain>
    </source>
</reference>
<evidence type="ECO:0000256" key="1">
    <source>
        <dbReference type="SAM" id="MobiDB-lite"/>
    </source>
</evidence>
<evidence type="ECO:0000313" key="3">
    <source>
        <dbReference type="Proteomes" id="UP000193067"/>
    </source>
</evidence>
<dbReference type="AlphaFoldDB" id="A0A1Y2ID01"/>
<protein>
    <submittedName>
        <fullName evidence="2">Uncharacterized protein</fullName>
    </submittedName>
</protein>
<feature type="compositionally biased region" description="Basic residues" evidence="1">
    <location>
        <begin position="142"/>
        <end position="152"/>
    </location>
</feature>
<keyword evidence="3" id="KW-1185">Reference proteome</keyword>